<dbReference type="PRINTS" id="PR00722">
    <property type="entry name" value="CHYMOTRYPSIN"/>
</dbReference>
<keyword evidence="3 10" id="KW-0645">Protease</keyword>
<evidence type="ECO:0000256" key="8">
    <source>
        <dbReference type="ARBA" id="ARBA00023180"/>
    </source>
</evidence>
<keyword evidence="16" id="KW-1185">Reference proteome</keyword>
<dbReference type="PANTHER" id="PTHR24252">
    <property type="entry name" value="ACROSIN-RELATED"/>
    <property type="match status" value="1"/>
</dbReference>
<reference evidence="15 16" key="1">
    <citation type="journal article" date="2019" name="PLoS Biol.">
        <title>Sex chromosomes control vertical transmission of feminizing Wolbachia symbionts in an isopod.</title>
        <authorList>
            <person name="Becking T."/>
            <person name="Chebbi M.A."/>
            <person name="Giraud I."/>
            <person name="Moumen B."/>
            <person name="Laverre T."/>
            <person name="Caubet Y."/>
            <person name="Peccoud J."/>
            <person name="Gilbert C."/>
            <person name="Cordaux R."/>
        </authorList>
    </citation>
    <scope>NUCLEOTIDE SEQUENCE [LARGE SCALE GENOMIC DNA]</scope>
    <source>
        <strain evidence="15">ANa2</strain>
        <tissue evidence="15">Whole body excluding digestive tract and cuticle</tissue>
    </source>
</reference>
<feature type="domain" description="Peptidase S1" evidence="13">
    <location>
        <begin position="155"/>
        <end position="397"/>
    </location>
</feature>
<keyword evidence="4" id="KW-0732">Signal</keyword>
<dbReference type="Pfam" id="PF00089">
    <property type="entry name" value="Trypsin"/>
    <property type="match status" value="1"/>
</dbReference>
<organism evidence="15 16">
    <name type="scientific">Armadillidium nasatum</name>
    <dbReference type="NCBI Taxonomy" id="96803"/>
    <lineage>
        <taxon>Eukaryota</taxon>
        <taxon>Metazoa</taxon>
        <taxon>Ecdysozoa</taxon>
        <taxon>Arthropoda</taxon>
        <taxon>Crustacea</taxon>
        <taxon>Multicrustacea</taxon>
        <taxon>Malacostraca</taxon>
        <taxon>Eumalacostraca</taxon>
        <taxon>Peracarida</taxon>
        <taxon>Isopoda</taxon>
        <taxon>Oniscidea</taxon>
        <taxon>Crinocheta</taxon>
        <taxon>Armadillidiidae</taxon>
        <taxon>Armadillidium</taxon>
    </lineage>
</organism>
<dbReference type="GO" id="GO:0005576">
    <property type="term" value="C:extracellular region"/>
    <property type="evidence" value="ECO:0007669"/>
    <property type="project" value="UniProtKB-SubCell"/>
</dbReference>
<comment type="similarity">
    <text evidence="9 11">Belongs to the peptidase S1 family. CLIP subfamily.</text>
</comment>
<evidence type="ECO:0000256" key="2">
    <source>
        <dbReference type="ARBA" id="ARBA00022525"/>
    </source>
</evidence>
<dbReference type="SMART" id="SM00020">
    <property type="entry name" value="Tryp_SPc"/>
    <property type="match status" value="1"/>
</dbReference>
<dbReference type="Pfam" id="PF12032">
    <property type="entry name" value="CLIP"/>
    <property type="match status" value="1"/>
</dbReference>
<proteinExistence type="inferred from homology"/>
<evidence type="ECO:0000256" key="10">
    <source>
        <dbReference type="RuleBase" id="RU363034"/>
    </source>
</evidence>
<comment type="subcellular location">
    <subcellularLocation>
        <location evidence="1 11">Secreted</location>
    </subcellularLocation>
</comment>
<evidence type="ECO:0000256" key="1">
    <source>
        <dbReference type="ARBA" id="ARBA00004613"/>
    </source>
</evidence>
<evidence type="ECO:0000256" key="11">
    <source>
        <dbReference type="RuleBase" id="RU366078"/>
    </source>
</evidence>
<dbReference type="EC" id="3.4.21.-" evidence="10"/>
<dbReference type="Gene3D" id="2.40.10.10">
    <property type="entry name" value="Trypsin-like serine proteases"/>
    <property type="match status" value="2"/>
</dbReference>
<name>A0A5N5TAE0_9CRUS</name>
<dbReference type="EMBL" id="SEYY01004963">
    <property type="protein sequence ID" value="KAB7503551.1"/>
    <property type="molecule type" value="Genomic_DNA"/>
</dbReference>
<dbReference type="PANTHER" id="PTHR24252:SF7">
    <property type="entry name" value="HYALIN"/>
    <property type="match status" value="1"/>
</dbReference>
<dbReference type="Gene3D" id="3.30.1640.30">
    <property type="match status" value="1"/>
</dbReference>
<evidence type="ECO:0000256" key="4">
    <source>
        <dbReference type="ARBA" id="ARBA00022729"/>
    </source>
</evidence>
<feature type="domain" description="Clip" evidence="14">
    <location>
        <begin position="19"/>
        <end position="72"/>
    </location>
</feature>
<dbReference type="OrthoDB" id="425190at2759"/>
<dbReference type="GO" id="GO:0006508">
    <property type="term" value="P:proteolysis"/>
    <property type="evidence" value="ECO:0007669"/>
    <property type="project" value="UniProtKB-KW"/>
</dbReference>
<dbReference type="InterPro" id="IPR001314">
    <property type="entry name" value="Peptidase_S1A"/>
</dbReference>
<dbReference type="CDD" id="cd00190">
    <property type="entry name" value="Tryp_SPc"/>
    <property type="match status" value="1"/>
</dbReference>
<evidence type="ECO:0000313" key="15">
    <source>
        <dbReference type="EMBL" id="KAB7503551.1"/>
    </source>
</evidence>
<feature type="compositionally biased region" description="Pro residues" evidence="12">
    <location>
        <begin position="101"/>
        <end position="132"/>
    </location>
</feature>
<keyword evidence="8" id="KW-0325">Glycoprotein</keyword>
<dbReference type="InterPro" id="IPR043504">
    <property type="entry name" value="Peptidase_S1_PA_chymotrypsin"/>
</dbReference>
<dbReference type="InterPro" id="IPR033116">
    <property type="entry name" value="TRYPSIN_SER"/>
</dbReference>
<dbReference type="InterPro" id="IPR038565">
    <property type="entry name" value="CLIP_sf"/>
</dbReference>
<dbReference type="FunFam" id="3.30.1640.30:FF:000001">
    <property type="entry name" value="Serine protease 7"/>
    <property type="match status" value="1"/>
</dbReference>
<evidence type="ECO:0000256" key="9">
    <source>
        <dbReference type="ARBA" id="ARBA00024195"/>
    </source>
</evidence>
<dbReference type="SUPFAM" id="SSF50494">
    <property type="entry name" value="Trypsin-like serine proteases"/>
    <property type="match status" value="1"/>
</dbReference>
<dbReference type="AlphaFoldDB" id="A0A5N5TAE0"/>
<protein>
    <recommendedName>
        <fullName evidence="11">CLIP domain-containing serine protease</fullName>
        <ecNumber evidence="10">3.4.21.-</ecNumber>
    </recommendedName>
</protein>
<evidence type="ECO:0000256" key="12">
    <source>
        <dbReference type="SAM" id="MobiDB-lite"/>
    </source>
</evidence>
<dbReference type="InterPro" id="IPR009003">
    <property type="entry name" value="Peptidase_S1_PA"/>
</dbReference>
<dbReference type="SMART" id="SM00680">
    <property type="entry name" value="CLIP"/>
    <property type="match status" value="1"/>
</dbReference>
<dbReference type="PROSITE" id="PS00135">
    <property type="entry name" value="TRYPSIN_SER"/>
    <property type="match status" value="1"/>
</dbReference>
<dbReference type="PROSITE" id="PS50240">
    <property type="entry name" value="TRYPSIN_DOM"/>
    <property type="match status" value="1"/>
</dbReference>
<keyword evidence="2 11" id="KW-0964">Secreted</keyword>
<evidence type="ECO:0000256" key="5">
    <source>
        <dbReference type="ARBA" id="ARBA00022801"/>
    </source>
</evidence>
<keyword evidence="7" id="KW-1015">Disulfide bond</keyword>
<evidence type="ECO:0000313" key="16">
    <source>
        <dbReference type="Proteomes" id="UP000326759"/>
    </source>
</evidence>
<sequence>MPCIISAIMFGPQPSQNFDCTTPDNKKGSCIPLKKCTPLYSKLRGGSPTSEFIDFLRRSVCRYENSAPIVCCADVETTSKEPPSSFVLSTGSSQISSSPPTNEPTQPPTTPSQPPTTPSEPPTQPPTEPPVKPVQRGLDLLPEECGNSTITATRIVGGRIAKKGSWPWLAALGYKTFQNQYDFLCGGALITERHILTAAHCVHRRNDLEIVRMGEHDLDIEDEAESHDYKIIKRVMHEDYDNSNFGNDIAILTVEGPVKFTKNVRPVCLPQGDFFVNNTLARINGFVAGWGSIAYNNVSSPVLKEAMLLIRTNEECKKNYAVFRSVVIDKRRLCAGVGGSDACQGDSGGPLMVFNPRTGLFSAAGIVSVGFRCAEAEFPGIYTRVSEYMDWIANHLE</sequence>
<keyword evidence="5 10" id="KW-0378">Hydrolase</keyword>
<dbReference type="PROSITE" id="PS00134">
    <property type="entry name" value="TRYPSIN_HIS"/>
    <property type="match status" value="1"/>
</dbReference>
<dbReference type="InterPro" id="IPR018114">
    <property type="entry name" value="TRYPSIN_HIS"/>
</dbReference>
<evidence type="ECO:0000256" key="6">
    <source>
        <dbReference type="ARBA" id="ARBA00022825"/>
    </source>
</evidence>
<dbReference type="InterPro" id="IPR022700">
    <property type="entry name" value="CLIP"/>
</dbReference>
<gene>
    <name evidence="15" type="primary">VSP_0</name>
    <name evidence="15" type="ORF">Anas_08271</name>
</gene>
<evidence type="ECO:0000256" key="3">
    <source>
        <dbReference type="ARBA" id="ARBA00022670"/>
    </source>
</evidence>
<accession>A0A5N5TAE0</accession>
<comment type="caution">
    <text evidence="15">The sequence shown here is derived from an EMBL/GenBank/DDBJ whole genome shotgun (WGS) entry which is preliminary data.</text>
</comment>
<keyword evidence="6 10" id="KW-0720">Serine protease</keyword>
<evidence type="ECO:0000259" key="13">
    <source>
        <dbReference type="PROSITE" id="PS50240"/>
    </source>
</evidence>
<comment type="domain">
    <text evidence="11">The clip domain consists of 35-55 residues which are 'knitted' together usually by 3 conserved disulfide bonds forming a clip-like compact structure.</text>
</comment>
<feature type="region of interest" description="Disordered" evidence="12">
    <location>
        <begin position="79"/>
        <end position="135"/>
    </location>
</feature>
<evidence type="ECO:0000256" key="7">
    <source>
        <dbReference type="ARBA" id="ARBA00023157"/>
    </source>
</evidence>
<dbReference type="GO" id="GO:0004252">
    <property type="term" value="F:serine-type endopeptidase activity"/>
    <property type="evidence" value="ECO:0007669"/>
    <property type="project" value="UniProtKB-UniRule"/>
</dbReference>
<dbReference type="Proteomes" id="UP000326759">
    <property type="component" value="Unassembled WGS sequence"/>
</dbReference>
<evidence type="ECO:0000259" key="14">
    <source>
        <dbReference type="PROSITE" id="PS51888"/>
    </source>
</evidence>
<feature type="compositionally biased region" description="Low complexity" evidence="12">
    <location>
        <begin position="89"/>
        <end position="100"/>
    </location>
</feature>
<dbReference type="FunFam" id="2.40.10.10:FF:000015">
    <property type="entry name" value="Atrial natriuretic peptide-converting enzyme"/>
    <property type="match status" value="1"/>
</dbReference>
<dbReference type="InterPro" id="IPR001254">
    <property type="entry name" value="Trypsin_dom"/>
</dbReference>
<dbReference type="PROSITE" id="PS51888">
    <property type="entry name" value="CLIP"/>
    <property type="match status" value="1"/>
</dbReference>